<evidence type="ECO:0000313" key="1">
    <source>
        <dbReference type="EMBL" id="KIM74152.1"/>
    </source>
</evidence>
<dbReference type="InParanoid" id="A0A0C3BA03"/>
<dbReference type="Proteomes" id="UP000054166">
    <property type="component" value="Unassembled WGS sequence"/>
</dbReference>
<dbReference type="GO" id="GO:0005737">
    <property type="term" value="C:cytoplasm"/>
    <property type="evidence" value="ECO:0007669"/>
    <property type="project" value="TreeGrafter"/>
</dbReference>
<dbReference type="InterPro" id="IPR019516">
    <property type="entry name" value="Glomulin/ALF4"/>
</dbReference>
<reference evidence="2" key="2">
    <citation type="submission" date="2015-01" db="EMBL/GenBank/DDBJ databases">
        <title>Evolutionary Origins and Diversification of the Mycorrhizal Mutualists.</title>
        <authorList>
            <consortium name="DOE Joint Genome Institute"/>
            <consortium name="Mycorrhizal Genomics Consortium"/>
            <person name="Kohler A."/>
            <person name="Kuo A."/>
            <person name="Nagy L.G."/>
            <person name="Floudas D."/>
            <person name="Copeland A."/>
            <person name="Barry K.W."/>
            <person name="Cichocki N."/>
            <person name="Veneault-Fourrey C."/>
            <person name="LaButti K."/>
            <person name="Lindquist E.A."/>
            <person name="Lipzen A."/>
            <person name="Lundell T."/>
            <person name="Morin E."/>
            <person name="Murat C."/>
            <person name="Riley R."/>
            <person name="Ohm R."/>
            <person name="Sun H."/>
            <person name="Tunlid A."/>
            <person name="Henrissat B."/>
            <person name="Grigoriev I.V."/>
            <person name="Hibbett D.S."/>
            <person name="Martin F."/>
        </authorList>
    </citation>
    <scope>NUCLEOTIDE SEQUENCE [LARGE SCALE GENOMIC DNA]</scope>
    <source>
        <strain evidence="2">F 1598</strain>
    </source>
</reference>
<accession>A0A0C3BA03</accession>
<dbReference type="InterPro" id="IPR013877">
    <property type="entry name" value="YAP-bd/ALF4/Glomulin"/>
</dbReference>
<dbReference type="HOGENOM" id="CLU_486667_0_0_1"/>
<proteinExistence type="predicted"/>
<evidence type="ECO:0000313" key="2">
    <source>
        <dbReference type="Proteomes" id="UP000054166"/>
    </source>
</evidence>
<dbReference type="GO" id="GO:0055105">
    <property type="term" value="F:ubiquitin-protein transferase inhibitor activity"/>
    <property type="evidence" value="ECO:0007669"/>
    <property type="project" value="TreeGrafter"/>
</dbReference>
<dbReference type="OrthoDB" id="5396786at2759"/>
<keyword evidence="2" id="KW-1185">Reference proteome</keyword>
<reference evidence="1 2" key="1">
    <citation type="submission" date="2014-04" db="EMBL/GenBank/DDBJ databases">
        <authorList>
            <consortium name="DOE Joint Genome Institute"/>
            <person name="Kuo A."/>
            <person name="Tarkka M."/>
            <person name="Buscot F."/>
            <person name="Kohler A."/>
            <person name="Nagy L.G."/>
            <person name="Floudas D."/>
            <person name="Copeland A."/>
            <person name="Barry K.W."/>
            <person name="Cichocki N."/>
            <person name="Veneault-Fourrey C."/>
            <person name="LaButti K."/>
            <person name="Lindquist E.A."/>
            <person name="Lipzen A."/>
            <person name="Lundell T."/>
            <person name="Morin E."/>
            <person name="Murat C."/>
            <person name="Sun H."/>
            <person name="Tunlid A."/>
            <person name="Henrissat B."/>
            <person name="Grigoriev I.V."/>
            <person name="Hibbett D.S."/>
            <person name="Martin F."/>
            <person name="Nordberg H.P."/>
            <person name="Cantor M.N."/>
            <person name="Hua S.X."/>
        </authorList>
    </citation>
    <scope>NUCLEOTIDE SEQUENCE [LARGE SCALE GENOMIC DNA]</scope>
    <source>
        <strain evidence="1 2">F 1598</strain>
    </source>
</reference>
<protein>
    <submittedName>
        <fullName evidence="1">Uncharacterized protein</fullName>
    </submittedName>
</protein>
<name>A0A0C3BA03_PILCF</name>
<feature type="non-terminal residue" evidence="1">
    <location>
        <position position="1"/>
    </location>
</feature>
<gene>
    <name evidence="1" type="ORF">PILCRDRAFT_713642</name>
</gene>
<sequence>EQIYRALSNSGSASLLDPLKVIPTILPAQGEAARDIMALVGNNCSAKEVIIAIQEAVERIQSSLYSEDDDEEKRTSLVGQLDSLISLSASSIIRLRLRNKTASETITPVVSDLQETIRLVPSHSVPTEGRHLVGTVSYTVQNILKWARTSTDNKVDEIVKCKTVLHGLLEATVTACIPFIRSSLAQKAFNVFFPRLVVRSVFRPGQEESDKAIQDATDASTALGYSPSALLWRPSIASLVLLAHNPLTLPFTSAWLLSFLPIILTSMQTNVALDESLAILYHQLTRATDIPQEVLSPLAEVLPSLASVHPDSSTRFLAFRLLAQLLTFASSQTRLEILRDLTSESPFPQMRTAAIGLVKEAVLEAISCAPSARQSNVFASPLFMRTFSPILFRPSPPSLFSSSLSLADFQDSSEPSRLAESVALLYILLKRDTSNLTGILISDEFEKVENALLKPLRSFLSSIKSTQEYNNRQGKQKFRLLPS</sequence>
<organism evidence="1 2">
    <name type="scientific">Piloderma croceum (strain F 1598)</name>
    <dbReference type="NCBI Taxonomy" id="765440"/>
    <lineage>
        <taxon>Eukaryota</taxon>
        <taxon>Fungi</taxon>
        <taxon>Dikarya</taxon>
        <taxon>Basidiomycota</taxon>
        <taxon>Agaricomycotina</taxon>
        <taxon>Agaricomycetes</taxon>
        <taxon>Agaricomycetidae</taxon>
        <taxon>Atheliales</taxon>
        <taxon>Atheliaceae</taxon>
        <taxon>Piloderma</taxon>
    </lineage>
</organism>
<dbReference type="AlphaFoldDB" id="A0A0C3BA03"/>
<dbReference type="STRING" id="765440.A0A0C3BA03"/>
<dbReference type="EMBL" id="KN833066">
    <property type="protein sequence ID" value="KIM74152.1"/>
    <property type="molecule type" value="Genomic_DNA"/>
</dbReference>
<dbReference type="Pfam" id="PF08568">
    <property type="entry name" value="Kinetochor_Ybp2"/>
    <property type="match status" value="1"/>
</dbReference>
<dbReference type="PANTHER" id="PTHR15430:SF1">
    <property type="entry name" value="GLOMULIN"/>
    <property type="match status" value="1"/>
</dbReference>
<dbReference type="PANTHER" id="PTHR15430">
    <property type="entry name" value="GLOMULIN"/>
    <property type="match status" value="1"/>
</dbReference>